<feature type="region of interest" description="Disordered" evidence="1">
    <location>
        <begin position="132"/>
        <end position="152"/>
    </location>
</feature>
<evidence type="ECO:0000313" key="3">
    <source>
        <dbReference type="Proteomes" id="UP000054845"/>
    </source>
</evidence>
<organism evidence="2 3">
    <name type="scientific">Ceraceosorus bombacis</name>
    <dbReference type="NCBI Taxonomy" id="401625"/>
    <lineage>
        <taxon>Eukaryota</taxon>
        <taxon>Fungi</taxon>
        <taxon>Dikarya</taxon>
        <taxon>Basidiomycota</taxon>
        <taxon>Ustilaginomycotina</taxon>
        <taxon>Exobasidiomycetes</taxon>
        <taxon>Ceraceosorales</taxon>
        <taxon>Ceraceosoraceae</taxon>
        <taxon>Ceraceosorus</taxon>
    </lineage>
</organism>
<protein>
    <submittedName>
        <fullName evidence="2">Uncharacterized protein</fullName>
    </submittedName>
</protein>
<accession>A0A0P1BR08</accession>
<evidence type="ECO:0000256" key="1">
    <source>
        <dbReference type="SAM" id="MobiDB-lite"/>
    </source>
</evidence>
<reference evidence="2 3" key="1">
    <citation type="submission" date="2014-09" db="EMBL/GenBank/DDBJ databases">
        <authorList>
            <person name="Magalhaes I.L.F."/>
            <person name="Oliveira U."/>
            <person name="Santos F.R."/>
            <person name="Vidigal T.H.D.A."/>
            <person name="Brescovit A.D."/>
            <person name="Santos A.J."/>
        </authorList>
    </citation>
    <scope>NUCLEOTIDE SEQUENCE [LARGE SCALE GENOMIC DNA]</scope>
</reference>
<proteinExistence type="predicted"/>
<dbReference type="AlphaFoldDB" id="A0A0P1BR08"/>
<sequence length="883" mass="97783">MTSVRHAWHTYAAFADAVQSVRCTSTRPIAKHVRAPLLVRKAHSKKPPRTSAKKHTLYAYLLSQVKGANDDGLSTAEALPTRPPGPSVRKGTRAPLALLSLLSRERLEAESSVNSQGVAQEQLEDSTNAFPGAAQRKTPAQQTDACEGTELEDCTARDTTALKRMGPKSSGPSTLWQTLSKLIWEGHPDTARMVLLNSLFQHRHSLQFAEVSKMTLEAREVEALLINMLHEVRHSESARGFPEPVSAGRVVSKTLWMPPGSTRGISIEPHTQTLVALRWLFHAAISVGLPTTSRMVMAVLRAYRNRPKNRAELINATFNHVAGAGATTYDVCSPNFEFEASADLNPLAIPVQIVLPLLEALARSAQFERGEEFLLWWAAARPSSSLPLEQPKRNTADLAPLTLPLVQTRYRKFTEPSSVPNVAWAHQGGIWAALIDGRTSAGDFRGASIWLHRYRVFLQQAKLQTDQCSRGEIQARKGIAGEAPVTIRQQALPYEAFAKACCGRMTRRGNHDASEVDYDWIKVAAPLKRARVEAVKQVLQHARLDGVRFSPRTARFLIQFMAIAYPRSERLGMLVSQIAVDTATHREKTSNGPILAEWFGPLCRLQDHNIFPRGGDVALSKEVLQDQALAESAKLIVDIMQSPRDLLAYMLLAHHRQTQGAPSKASAWMTTQNLESIVRSCLIAKDTPAAIIALRSHRICNRATSFELQRTILKIAEKEAGLPALKEIYRIFFSAKDSQTEGETLGFTVPYSFLGHDSSPLRMLEHCLRLVLVTQVQLARRLLDPSNHSLQITQSQIDPSRYDTLGRRGRYGTRHRPVCPAWAFATARSLISSANAERSEDREMIRLAMSAANKEVIKPLKGASAARKRRGADAQNGIFVDLD</sequence>
<dbReference type="OrthoDB" id="10287186at2759"/>
<feature type="region of interest" description="Disordered" evidence="1">
    <location>
        <begin position="72"/>
        <end position="93"/>
    </location>
</feature>
<name>A0A0P1BR08_9BASI</name>
<dbReference type="EMBL" id="CCYA01000270">
    <property type="protein sequence ID" value="CEH18284.1"/>
    <property type="molecule type" value="Genomic_DNA"/>
</dbReference>
<keyword evidence="3" id="KW-1185">Reference proteome</keyword>
<dbReference type="Proteomes" id="UP000054845">
    <property type="component" value="Unassembled WGS sequence"/>
</dbReference>
<evidence type="ECO:0000313" key="2">
    <source>
        <dbReference type="EMBL" id="CEH18284.1"/>
    </source>
</evidence>